<sequence>MGFLVRKPDNFIKTVVGIKIITTQTSLLNYDLWKTHHRRLCWTLSADLTRSPMFNWISVCKLPLMFLDADVNKDRQRVSCCPLGFAENFKLISPIKLVQSEINPTEIALVLCYASEEVLCRAYSRAVLCFYVPFTAGLTCERFIN</sequence>
<organism evidence="1 2">
    <name type="scientific">Caerostris extrusa</name>
    <name type="common">Bark spider</name>
    <name type="synonym">Caerostris bankana</name>
    <dbReference type="NCBI Taxonomy" id="172846"/>
    <lineage>
        <taxon>Eukaryota</taxon>
        <taxon>Metazoa</taxon>
        <taxon>Ecdysozoa</taxon>
        <taxon>Arthropoda</taxon>
        <taxon>Chelicerata</taxon>
        <taxon>Arachnida</taxon>
        <taxon>Araneae</taxon>
        <taxon>Araneomorphae</taxon>
        <taxon>Entelegynae</taxon>
        <taxon>Araneoidea</taxon>
        <taxon>Araneidae</taxon>
        <taxon>Caerostris</taxon>
    </lineage>
</organism>
<protein>
    <submittedName>
        <fullName evidence="1">Uncharacterized protein</fullName>
    </submittedName>
</protein>
<dbReference type="EMBL" id="BPLR01011772">
    <property type="protein sequence ID" value="GIY48945.1"/>
    <property type="molecule type" value="Genomic_DNA"/>
</dbReference>
<name>A0AAV4TR39_CAEEX</name>
<evidence type="ECO:0000313" key="2">
    <source>
        <dbReference type="Proteomes" id="UP001054945"/>
    </source>
</evidence>
<keyword evidence="2" id="KW-1185">Reference proteome</keyword>
<dbReference type="AlphaFoldDB" id="A0AAV4TR39"/>
<gene>
    <name evidence="1" type="ORF">CEXT_44961</name>
</gene>
<reference evidence="1 2" key="1">
    <citation type="submission" date="2021-06" db="EMBL/GenBank/DDBJ databases">
        <title>Caerostris extrusa draft genome.</title>
        <authorList>
            <person name="Kono N."/>
            <person name="Arakawa K."/>
        </authorList>
    </citation>
    <scope>NUCLEOTIDE SEQUENCE [LARGE SCALE GENOMIC DNA]</scope>
</reference>
<comment type="caution">
    <text evidence="1">The sequence shown here is derived from an EMBL/GenBank/DDBJ whole genome shotgun (WGS) entry which is preliminary data.</text>
</comment>
<dbReference type="Proteomes" id="UP001054945">
    <property type="component" value="Unassembled WGS sequence"/>
</dbReference>
<evidence type="ECO:0000313" key="1">
    <source>
        <dbReference type="EMBL" id="GIY48945.1"/>
    </source>
</evidence>
<accession>A0AAV4TR39</accession>
<proteinExistence type="predicted"/>